<sequence length="94" mass="10675">MTDKEKIGKLSQNIYGWKIVEKNKFTKVLENEINKYGKVGYIYGILRSDPWSGINYKNGVVGRKAAKILNKIQKNIINLTGEPSIFVEEAPHGH</sequence>
<proteinExistence type="predicted"/>
<feature type="non-terminal residue" evidence="1">
    <location>
        <position position="94"/>
    </location>
</feature>
<organism evidence="1 2">
    <name type="scientific">Mycoplasma marinum</name>
    <dbReference type="NCBI Taxonomy" id="1937190"/>
    <lineage>
        <taxon>Bacteria</taxon>
        <taxon>Bacillati</taxon>
        <taxon>Mycoplasmatota</taxon>
        <taxon>Mollicutes</taxon>
        <taxon>Mycoplasmataceae</taxon>
        <taxon>Mycoplasma</taxon>
    </lineage>
</organism>
<gene>
    <name evidence="1" type="ORF">C4B24_05065</name>
</gene>
<dbReference type="AlphaFoldDB" id="A0A4V2NHV4"/>
<accession>A0A4V2NHV4</accession>
<evidence type="ECO:0000313" key="1">
    <source>
        <dbReference type="EMBL" id="TCG10248.1"/>
    </source>
</evidence>
<reference evidence="1 2" key="1">
    <citation type="submission" date="2018-02" db="EMBL/GenBank/DDBJ databases">
        <title>Mycoplasma marinum and Mycoplasma todarodis sp. nov., moderately halophilic and psychrotolerant mycoplasmas isolated from cephalopods.</title>
        <authorList>
            <person name="Viver T."/>
        </authorList>
    </citation>
    <scope>NUCLEOTIDE SEQUENCE [LARGE SCALE GENOMIC DNA]</scope>
    <source>
        <strain evidence="1 2">PE</strain>
    </source>
</reference>
<keyword evidence="2" id="KW-1185">Reference proteome</keyword>
<dbReference type="EMBL" id="PSZO01000110">
    <property type="protein sequence ID" value="TCG10248.1"/>
    <property type="molecule type" value="Genomic_DNA"/>
</dbReference>
<name>A0A4V2NHV4_9MOLU</name>
<protein>
    <submittedName>
        <fullName evidence="1">Beta-glucosidase</fullName>
    </submittedName>
</protein>
<comment type="caution">
    <text evidence="1">The sequence shown here is derived from an EMBL/GenBank/DDBJ whole genome shotgun (WGS) entry which is preliminary data.</text>
</comment>
<dbReference type="Proteomes" id="UP000294192">
    <property type="component" value="Unassembled WGS sequence"/>
</dbReference>
<evidence type="ECO:0000313" key="2">
    <source>
        <dbReference type="Proteomes" id="UP000294192"/>
    </source>
</evidence>